<sequence>MQPLETALRPLGRVIGTHGLRGDLKIKGHPGNQAALLAAPRIYLRQNDTGSDCLTVQRIVPGRGWLRVSLREIDRIERAEPLVGAEVLVDPASLQRDDGDLFWFELEGLDVIDTGRGPIGRLEEMFETGAHAVYVVRGRYGEVLIPAVPEFIGAVDLERGTLQVDVPEGLFPDNLGQ</sequence>
<dbReference type="PANTHER" id="PTHR33692">
    <property type="entry name" value="RIBOSOME MATURATION FACTOR RIMM"/>
    <property type="match status" value="1"/>
</dbReference>
<dbReference type="Pfam" id="PF24986">
    <property type="entry name" value="PRC_RimM"/>
    <property type="match status" value="1"/>
</dbReference>
<keyword evidence="2 5" id="KW-0690">Ribosome biogenesis</keyword>
<dbReference type="InterPro" id="IPR002676">
    <property type="entry name" value="RimM_N"/>
</dbReference>
<feature type="domain" description="Ribosome maturation factor RimM PRC barrel" evidence="7">
    <location>
        <begin position="103"/>
        <end position="170"/>
    </location>
</feature>
<gene>
    <name evidence="5" type="primary">rimM</name>
    <name evidence="8" type="ORF">B5V00_03950</name>
</gene>
<dbReference type="InterPro" id="IPR009000">
    <property type="entry name" value="Transl_B-barrel_sf"/>
</dbReference>
<dbReference type="EMBL" id="NAAD01000003">
    <property type="protein sequence ID" value="ORJ62447.1"/>
    <property type="molecule type" value="Genomic_DNA"/>
</dbReference>
<organism evidence="8 9">
    <name type="scientific">Geothermobacter hydrogeniphilus</name>
    <dbReference type="NCBI Taxonomy" id="1969733"/>
    <lineage>
        <taxon>Bacteria</taxon>
        <taxon>Pseudomonadati</taxon>
        <taxon>Thermodesulfobacteriota</taxon>
        <taxon>Desulfuromonadia</taxon>
        <taxon>Desulfuromonadales</taxon>
        <taxon>Geothermobacteraceae</taxon>
        <taxon>Geothermobacter</taxon>
    </lineage>
</organism>
<dbReference type="NCBIfam" id="TIGR02273">
    <property type="entry name" value="16S_RimM"/>
    <property type="match status" value="1"/>
</dbReference>
<dbReference type="Pfam" id="PF01782">
    <property type="entry name" value="RimM"/>
    <property type="match status" value="1"/>
</dbReference>
<dbReference type="AlphaFoldDB" id="A0A1X0YBF3"/>
<dbReference type="InterPro" id="IPR056792">
    <property type="entry name" value="PRC_RimM"/>
</dbReference>
<reference evidence="8 9" key="1">
    <citation type="submission" date="2017-03" db="EMBL/GenBank/DDBJ databases">
        <title>Genome sequence of Geothermobacter sp. EPR-M, Deep-Sea Iron Reducer.</title>
        <authorList>
            <person name="Tully B."/>
            <person name="Savalia P."/>
            <person name="Abuyen K."/>
            <person name="Baughan C."/>
            <person name="Romero E."/>
            <person name="Ronkowski C."/>
            <person name="Torres B."/>
            <person name="Tremblay J."/>
            <person name="Trujillo A."/>
            <person name="Tyler M."/>
            <person name="Perez-Rodriguez I."/>
            <person name="Amend J."/>
        </authorList>
    </citation>
    <scope>NUCLEOTIDE SEQUENCE [LARGE SCALE GENOMIC DNA]</scope>
    <source>
        <strain evidence="8 9">EPR-M</strain>
    </source>
</reference>
<dbReference type="GO" id="GO:0043022">
    <property type="term" value="F:ribosome binding"/>
    <property type="evidence" value="ECO:0007669"/>
    <property type="project" value="InterPro"/>
</dbReference>
<evidence type="ECO:0000259" key="7">
    <source>
        <dbReference type="Pfam" id="PF24986"/>
    </source>
</evidence>
<evidence type="ECO:0000259" key="6">
    <source>
        <dbReference type="Pfam" id="PF01782"/>
    </source>
</evidence>
<dbReference type="GO" id="GO:0006364">
    <property type="term" value="P:rRNA processing"/>
    <property type="evidence" value="ECO:0007669"/>
    <property type="project" value="UniProtKB-UniRule"/>
</dbReference>
<comment type="subunit">
    <text evidence="5">Binds ribosomal protein uS19.</text>
</comment>
<comment type="similarity">
    <text evidence="5">Belongs to the RimM family.</text>
</comment>
<dbReference type="Gene3D" id="2.40.30.60">
    <property type="entry name" value="RimM"/>
    <property type="match status" value="1"/>
</dbReference>
<dbReference type="GO" id="GO:0005840">
    <property type="term" value="C:ribosome"/>
    <property type="evidence" value="ECO:0007669"/>
    <property type="project" value="InterPro"/>
</dbReference>
<dbReference type="Gene3D" id="2.30.30.240">
    <property type="entry name" value="PRC-barrel domain"/>
    <property type="match status" value="1"/>
</dbReference>
<dbReference type="InterPro" id="IPR011961">
    <property type="entry name" value="RimM"/>
</dbReference>
<evidence type="ECO:0000256" key="2">
    <source>
        <dbReference type="ARBA" id="ARBA00022517"/>
    </source>
</evidence>
<protein>
    <recommendedName>
        <fullName evidence="5">Ribosome maturation factor RimM</fullName>
    </recommendedName>
</protein>
<evidence type="ECO:0000313" key="8">
    <source>
        <dbReference type="EMBL" id="ORJ62447.1"/>
    </source>
</evidence>
<comment type="caution">
    <text evidence="8">The sequence shown here is derived from an EMBL/GenBank/DDBJ whole genome shotgun (WGS) entry which is preliminary data.</text>
</comment>
<dbReference type="SUPFAM" id="SSF50447">
    <property type="entry name" value="Translation proteins"/>
    <property type="match status" value="1"/>
</dbReference>
<comment type="subcellular location">
    <subcellularLocation>
        <location evidence="5">Cytoplasm</location>
    </subcellularLocation>
</comment>
<dbReference type="GO" id="GO:0042274">
    <property type="term" value="P:ribosomal small subunit biogenesis"/>
    <property type="evidence" value="ECO:0007669"/>
    <property type="project" value="UniProtKB-UniRule"/>
</dbReference>
<dbReference type="GO" id="GO:0005737">
    <property type="term" value="C:cytoplasm"/>
    <property type="evidence" value="ECO:0007669"/>
    <property type="project" value="UniProtKB-SubCell"/>
</dbReference>
<keyword evidence="1 5" id="KW-0963">Cytoplasm</keyword>
<comment type="domain">
    <text evidence="5">The PRC barrel domain binds ribosomal protein uS19.</text>
</comment>
<feature type="domain" description="RimM N-terminal" evidence="6">
    <location>
        <begin position="11"/>
        <end position="90"/>
    </location>
</feature>
<dbReference type="PANTHER" id="PTHR33692:SF1">
    <property type="entry name" value="RIBOSOME MATURATION FACTOR RIMM"/>
    <property type="match status" value="1"/>
</dbReference>
<name>A0A1X0YBF3_9BACT</name>
<dbReference type="STRING" id="1969733.B5V00_03950"/>
<evidence type="ECO:0000256" key="4">
    <source>
        <dbReference type="ARBA" id="ARBA00023186"/>
    </source>
</evidence>
<dbReference type="HAMAP" id="MF_00014">
    <property type="entry name" value="Ribosome_mat_RimM"/>
    <property type="match status" value="1"/>
</dbReference>
<proteinExistence type="inferred from homology"/>
<comment type="function">
    <text evidence="5">An accessory protein needed during the final step in the assembly of 30S ribosomal subunit, possibly for assembly of the head region. Essential for efficient processing of 16S rRNA. May be needed both before and after RbfA during the maturation of 16S rRNA. It has affinity for free ribosomal 30S subunits but not for 70S ribosomes.</text>
</comment>
<evidence type="ECO:0000256" key="5">
    <source>
        <dbReference type="HAMAP-Rule" id="MF_00014"/>
    </source>
</evidence>
<dbReference type="SUPFAM" id="SSF50346">
    <property type="entry name" value="PRC-barrel domain"/>
    <property type="match status" value="1"/>
</dbReference>
<dbReference type="Proteomes" id="UP000193136">
    <property type="component" value="Unassembled WGS sequence"/>
</dbReference>
<keyword evidence="9" id="KW-1185">Reference proteome</keyword>
<dbReference type="InterPro" id="IPR036976">
    <property type="entry name" value="RimM_N_sf"/>
</dbReference>
<keyword evidence="4 5" id="KW-0143">Chaperone</keyword>
<evidence type="ECO:0000313" key="9">
    <source>
        <dbReference type="Proteomes" id="UP000193136"/>
    </source>
</evidence>
<evidence type="ECO:0000256" key="3">
    <source>
        <dbReference type="ARBA" id="ARBA00022552"/>
    </source>
</evidence>
<evidence type="ECO:0000256" key="1">
    <source>
        <dbReference type="ARBA" id="ARBA00022490"/>
    </source>
</evidence>
<dbReference type="InterPro" id="IPR011033">
    <property type="entry name" value="PRC_barrel-like_sf"/>
</dbReference>
<accession>A0A1X0YBF3</accession>
<keyword evidence="3 5" id="KW-0698">rRNA processing</keyword>
<dbReference type="OrthoDB" id="9783509at2"/>